<dbReference type="InterPro" id="IPR011042">
    <property type="entry name" value="6-blade_b-propeller_TolB-like"/>
</dbReference>
<dbReference type="PRINTS" id="PR01790">
    <property type="entry name" value="SMP30FAMILY"/>
</dbReference>
<comment type="cofactor">
    <cofactor evidence="15">
        <name>Zn(2+)</name>
        <dbReference type="ChEBI" id="CHEBI:29105"/>
    </cofactor>
    <text evidence="15">Binds 1 divalent metal cation per subunit.</text>
</comment>
<dbReference type="EMBL" id="JAHHUM010002022">
    <property type="protein sequence ID" value="KAK5607499.1"/>
    <property type="molecule type" value="Genomic_DNA"/>
</dbReference>
<comment type="cofactor">
    <cofactor evidence="3">
        <name>Mn(2+)</name>
        <dbReference type="ChEBI" id="CHEBI:29035"/>
    </cofactor>
</comment>
<evidence type="ECO:0000256" key="4">
    <source>
        <dbReference type="ARBA" id="ARBA00001946"/>
    </source>
</evidence>
<dbReference type="PRINTS" id="PR01791">
    <property type="entry name" value="REGUCALCIN"/>
</dbReference>
<dbReference type="EC" id="3.1.1.17" evidence="7"/>
<dbReference type="FunFam" id="2.120.10.30:FF:000027">
    <property type="entry name" value="Regucalcin homologue"/>
    <property type="match status" value="1"/>
</dbReference>
<evidence type="ECO:0000256" key="6">
    <source>
        <dbReference type="ARBA" id="ARBA00008853"/>
    </source>
</evidence>
<keyword evidence="9" id="KW-0963">Cytoplasm</keyword>
<dbReference type="GO" id="GO:0004341">
    <property type="term" value="F:gluconolactonase activity"/>
    <property type="evidence" value="ECO:0007669"/>
    <property type="project" value="UniProtKB-EC"/>
</dbReference>
<feature type="binding site" evidence="15">
    <location>
        <position position="323"/>
    </location>
    <ligand>
        <name>a divalent metal cation</name>
        <dbReference type="ChEBI" id="CHEBI:60240"/>
    </ligand>
</feature>
<evidence type="ECO:0000259" key="17">
    <source>
        <dbReference type="Pfam" id="PF08450"/>
    </source>
</evidence>
<dbReference type="PANTHER" id="PTHR10907">
    <property type="entry name" value="REGUCALCIN"/>
    <property type="match status" value="1"/>
</dbReference>
<dbReference type="InterPro" id="IPR005511">
    <property type="entry name" value="SMP-30"/>
</dbReference>
<evidence type="ECO:0000256" key="11">
    <source>
        <dbReference type="ARBA" id="ARBA00022801"/>
    </source>
</evidence>
<comment type="catalytic activity">
    <reaction evidence="1">
        <text>D-glucono-1,5-lactone + H2O = D-gluconate + H(+)</text>
        <dbReference type="Rhea" id="RHEA:10440"/>
        <dbReference type="ChEBI" id="CHEBI:15377"/>
        <dbReference type="ChEBI" id="CHEBI:15378"/>
        <dbReference type="ChEBI" id="CHEBI:16217"/>
        <dbReference type="ChEBI" id="CHEBI:18391"/>
        <dbReference type="EC" id="3.1.1.17"/>
    </reaction>
</comment>
<feature type="domain" description="SMP-30/Gluconolactonase/LRE-like region" evidence="17">
    <location>
        <begin position="137"/>
        <end position="383"/>
    </location>
</feature>
<evidence type="ECO:0000256" key="1">
    <source>
        <dbReference type="ARBA" id="ARBA00001589"/>
    </source>
</evidence>
<feature type="binding site" evidence="15">
    <location>
        <position position="273"/>
    </location>
    <ligand>
        <name>a divalent metal cation</name>
        <dbReference type="ChEBI" id="CHEBI:60240"/>
    </ligand>
</feature>
<evidence type="ECO:0000256" key="10">
    <source>
        <dbReference type="ARBA" id="ARBA00022723"/>
    </source>
</evidence>
<dbReference type="Proteomes" id="UP001311232">
    <property type="component" value="Unassembled WGS sequence"/>
</dbReference>
<feature type="binding site" evidence="15">
    <location>
        <position position="222"/>
    </location>
    <ligand>
        <name>substrate</name>
    </ligand>
</feature>
<evidence type="ECO:0000256" key="5">
    <source>
        <dbReference type="ARBA" id="ARBA00004496"/>
    </source>
</evidence>
<accession>A0AAV9RER5</accession>
<comment type="subcellular location">
    <subcellularLocation>
        <location evidence="5">Cytoplasm</location>
    </subcellularLocation>
</comment>
<dbReference type="GO" id="GO:0019853">
    <property type="term" value="P:L-ascorbic acid biosynthetic process"/>
    <property type="evidence" value="ECO:0007669"/>
    <property type="project" value="TreeGrafter"/>
</dbReference>
<feature type="binding site" evidence="15">
    <location>
        <position position="242"/>
    </location>
    <ligand>
        <name>substrate</name>
    </ligand>
</feature>
<reference evidence="18 19" key="1">
    <citation type="submission" date="2021-06" db="EMBL/GenBank/DDBJ databases">
        <authorList>
            <person name="Palmer J.M."/>
        </authorList>
    </citation>
    <scope>NUCLEOTIDE SEQUENCE [LARGE SCALE GENOMIC DNA]</scope>
    <source>
        <strain evidence="18 19">MEX-2019</strain>
        <tissue evidence="18">Muscle</tissue>
    </source>
</reference>
<feature type="binding site" evidence="15">
    <location>
        <position position="139"/>
    </location>
    <ligand>
        <name>a divalent metal cation</name>
        <dbReference type="ChEBI" id="CHEBI:60240"/>
    </ligand>
</feature>
<dbReference type="PANTHER" id="PTHR10907:SF47">
    <property type="entry name" value="REGUCALCIN"/>
    <property type="match status" value="1"/>
</dbReference>
<comment type="similarity">
    <text evidence="6">Belongs to the SMP-30/CGR1 family.</text>
</comment>
<protein>
    <recommendedName>
        <fullName evidence="8">Regucalcin</fullName>
        <ecNumber evidence="7">3.1.1.17</ecNumber>
    </recommendedName>
    <alternativeName>
        <fullName evidence="13">Gluconolactonase</fullName>
    </alternativeName>
</protein>
<dbReference type="Gene3D" id="2.120.10.30">
    <property type="entry name" value="TolB, C-terminal domain"/>
    <property type="match status" value="1"/>
</dbReference>
<keyword evidence="10 15" id="KW-0479">Metal-binding</keyword>
<dbReference type="GO" id="GO:0005509">
    <property type="term" value="F:calcium ion binding"/>
    <property type="evidence" value="ECO:0007669"/>
    <property type="project" value="InterPro"/>
</dbReference>
<evidence type="ECO:0000256" key="13">
    <source>
        <dbReference type="ARBA" id="ARBA00032464"/>
    </source>
</evidence>
<evidence type="ECO:0000256" key="8">
    <source>
        <dbReference type="ARBA" id="ARBA00016808"/>
    </source>
</evidence>
<keyword evidence="12" id="KW-0106">Calcium</keyword>
<proteinExistence type="inferred from homology"/>
<organism evidence="18 19">
    <name type="scientific">Crenichthys baileyi</name>
    <name type="common">White River springfish</name>
    <dbReference type="NCBI Taxonomy" id="28760"/>
    <lineage>
        <taxon>Eukaryota</taxon>
        <taxon>Metazoa</taxon>
        <taxon>Chordata</taxon>
        <taxon>Craniata</taxon>
        <taxon>Vertebrata</taxon>
        <taxon>Euteleostomi</taxon>
        <taxon>Actinopterygii</taxon>
        <taxon>Neopterygii</taxon>
        <taxon>Teleostei</taxon>
        <taxon>Neoteleostei</taxon>
        <taxon>Acanthomorphata</taxon>
        <taxon>Ovalentaria</taxon>
        <taxon>Atherinomorphae</taxon>
        <taxon>Cyprinodontiformes</taxon>
        <taxon>Goodeidae</taxon>
        <taxon>Crenichthys</taxon>
    </lineage>
</organism>
<feature type="region of interest" description="Disordered" evidence="16">
    <location>
        <begin position="48"/>
        <end position="70"/>
    </location>
</feature>
<evidence type="ECO:0000256" key="15">
    <source>
        <dbReference type="PIRSR" id="PIRSR605511-2"/>
    </source>
</evidence>
<dbReference type="InterPro" id="IPR008367">
    <property type="entry name" value="Regucalcin"/>
</dbReference>
<evidence type="ECO:0000313" key="18">
    <source>
        <dbReference type="EMBL" id="KAK5607499.1"/>
    </source>
</evidence>
<sequence>MKEDRNPENIRLLTVTDWSFCGVLIGDDLVPVSNPDLGSDPGVYYLRGRVGAEPGSPDRTEDGSPRGSAAKSEVCISSCNWKTDASEQQQAERRPSERAEYVIKQPGWRSCSVIGSNRQVKMSSVQVESIVKEHALIGEGPVWEESDQTLLFIDIAGQKIHRWSAATNQIHSLKTDDTVGFAVPRRSGGYVAGVGRSIVAVDWTTQKATSLVNVEEDKPENRFNDGKVDPTGRLLAGTMRKDAQTAQVKSGSLYLVNSDLSVTKLLSQVDISNGMDWTQDLKTFFYIDSLSLSVDAFNYDSSTGHLGNRQVVYRMAEGEGLPDGMTLDADGRLWVACYNGGRVIHIDPATGKRLQTVSLPAMKTTSCCFGGPDYSELYVTSASLGLDQSELQKQPQAGNTFRVKGLGVKGRPSHSFTG</sequence>
<name>A0AAV9RER5_9TELE</name>
<dbReference type="SUPFAM" id="SSF63829">
    <property type="entry name" value="Calcium-dependent phosphotriesterase"/>
    <property type="match status" value="1"/>
</dbReference>
<evidence type="ECO:0000256" key="7">
    <source>
        <dbReference type="ARBA" id="ARBA00013227"/>
    </source>
</evidence>
<gene>
    <name evidence="18" type="ORF">CRENBAI_019173</name>
</gene>
<dbReference type="Pfam" id="PF08450">
    <property type="entry name" value="SGL"/>
    <property type="match status" value="1"/>
</dbReference>
<evidence type="ECO:0000256" key="2">
    <source>
        <dbReference type="ARBA" id="ARBA00001913"/>
    </source>
</evidence>
<keyword evidence="19" id="KW-1185">Reference proteome</keyword>
<dbReference type="GO" id="GO:0030234">
    <property type="term" value="F:enzyme regulator activity"/>
    <property type="evidence" value="ECO:0007669"/>
    <property type="project" value="InterPro"/>
</dbReference>
<comment type="cofactor">
    <cofactor evidence="2">
        <name>Ca(2+)</name>
        <dbReference type="ChEBI" id="CHEBI:29108"/>
    </cofactor>
</comment>
<evidence type="ECO:0000256" key="12">
    <source>
        <dbReference type="ARBA" id="ARBA00022837"/>
    </source>
</evidence>
<keyword evidence="15" id="KW-0862">Zinc</keyword>
<evidence type="ECO:0000256" key="3">
    <source>
        <dbReference type="ARBA" id="ARBA00001936"/>
    </source>
</evidence>
<comment type="cofactor">
    <cofactor evidence="4">
        <name>Mg(2+)</name>
        <dbReference type="ChEBI" id="CHEBI:18420"/>
    </cofactor>
</comment>
<evidence type="ECO:0000256" key="9">
    <source>
        <dbReference type="ARBA" id="ARBA00022490"/>
    </source>
</evidence>
<dbReference type="InterPro" id="IPR013658">
    <property type="entry name" value="SGL"/>
</dbReference>
<evidence type="ECO:0000256" key="16">
    <source>
        <dbReference type="SAM" id="MobiDB-lite"/>
    </source>
</evidence>
<feature type="binding site" evidence="15">
    <location>
        <position position="224"/>
    </location>
    <ligand>
        <name>substrate</name>
    </ligand>
</feature>
<evidence type="ECO:0000256" key="14">
    <source>
        <dbReference type="PIRSR" id="PIRSR605511-1"/>
    </source>
</evidence>
<keyword evidence="11" id="KW-0378">Hydrolase</keyword>
<comment type="caution">
    <text evidence="18">The sequence shown here is derived from an EMBL/GenBank/DDBJ whole genome shotgun (WGS) entry which is preliminary data.</text>
</comment>
<dbReference type="AlphaFoldDB" id="A0AAV9RER5"/>
<evidence type="ECO:0000313" key="19">
    <source>
        <dbReference type="Proteomes" id="UP001311232"/>
    </source>
</evidence>
<dbReference type="GO" id="GO:0005737">
    <property type="term" value="C:cytoplasm"/>
    <property type="evidence" value="ECO:0007669"/>
    <property type="project" value="UniProtKB-SubCell"/>
</dbReference>
<feature type="active site" description="Proton donor/acceptor" evidence="14">
    <location>
        <position position="323"/>
    </location>
</feature>